<dbReference type="SUPFAM" id="SSF54285">
    <property type="entry name" value="MoaD/ThiS"/>
    <property type="match status" value="1"/>
</dbReference>
<proteinExistence type="predicted"/>
<dbReference type="InterPro" id="IPR003749">
    <property type="entry name" value="ThiS/MoaD-like"/>
</dbReference>
<dbReference type="InterPro" id="IPR016155">
    <property type="entry name" value="Mopterin_synth/thiamin_S_b"/>
</dbReference>
<name>A0A6J5ZVU5_9ZZZZ</name>
<protein>
    <submittedName>
        <fullName evidence="1">Unannotated protein</fullName>
    </submittedName>
</protein>
<dbReference type="InterPro" id="IPR012675">
    <property type="entry name" value="Beta-grasp_dom_sf"/>
</dbReference>
<accession>A0A6J5ZVU5</accession>
<dbReference type="EMBL" id="CAESAJ010000213">
    <property type="protein sequence ID" value="CAB4344947.1"/>
    <property type="molecule type" value="Genomic_DNA"/>
</dbReference>
<dbReference type="Gene3D" id="3.10.20.30">
    <property type="match status" value="1"/>
</dbReference>
<dbReference type="Pfam" id="PF02597">
    <property type="entry name" value="ThiS"/>
    <property type="match status" value="1"/>
</dbReference>
<evidence type="ECO:0000313" key="1">
    <source>
        <dbReference type="EMBL" id="CAB4344947.1"/>
    </source>
</evidence>
<sequence>MTVSVRLFAAARSAAGVSQTQCNPGTLAQVLEQLAIEFPAVSRVLPQCSFLVDEVSCKDTSAQLKSGAVLDVLPPFAGG</sequence>
<dbReference type="AlphaFoldDB" id="A0A6J5ZVU5"/>
<organism evidence="1">
    <name type="scientific">freshwater metagenome</name>
    <dbReference type="NCBI Taxonomy" id="449393"/>
    <lineage>
        <taxon>unclassified sequences</taxon>
        <taxon>metagenomes</taxon>
        <taxon>ecological metagenomes</taxon>
    </lineage>
</organism>
<reference evidence="1" key="1">
    <citation type="submission" date="2020-05" db="EMBL/GenBank/DDBJ databases">
        <authorList>
            <person name="Chiriac C."/>
            <person name="Salcher M."/>
            <person name="Ghai R."/>
            <person name="Kavagutti S V."/>
        </authorList>
    </citation>
    <scope>NUCLEOTIDE SEQUENCE</scope>
</reference>
<gene>
    <name evidence="1" type="ORF">UFOPK3770_01355</name>
</gene>